<feature type="region of interest" description="Disordered" evidence="1">
    <location>
        <begin position="172"/>
        <end position="193"/>
    </location>
</feature>
<protein>
    <recommendedName>
        <fullName evidence="4">PqqD family protein</fullName>
    </recommendedName>
</protein>
<reference evidence="3" key="1">
    <citation type="journal article" date="2019" name="Int. J. Syst. Evol. Microbiol.">
        <title>The Global Catalogue of Microorganisms (GCM) 10K type strain sequencing project: providing services to taxonomists for standard genome sequencing and annotation.</title>
        <authorList>
            <consortium name="The Broad Institute Genomics Platform"/>
            <consortium name="The Broad Institute Genome Sequencing Center for Infectious Disease"/>
            <person name="Wu L."/>
            <person name="Ma J."/>
        </authorList>
    </citation>
    <scope>NUCLEOTIDE SEQUENCE [LARGE SCALE GENOMIC DNA]</scope>
    <source>
        <strain evidence="3">CGMCC 4.7304</strain>
    </source>
</reference>
<keyword evidence="3" id="KW-1185">Reference proteome</keyword>
<evidence type="ECO:0000313" key="2">
    <source>
        <dbReference type="EMBL" id="MFC5720468.1"/>
    </source>
</evidence>
<dbReference type="Proteomes" id="UP001596083">
    <property type="component" value="Unassembled WGS sequence"/>
</dbReference>
<accession>A0ABW0Z099</accession>
<proteinExistence type="predicted"/>
<dbReference type="PROSITE" id="PS51318">
    <property type="entry name" value="TAT"/>
    <property type="match status" value="1"/>
</dbReference>
<gene>
    <name evidence="2" type="ORF">ACFP1Z_09880</name>
</gene>
<feature type="region of interest" description="Disordered" evidence="1">
    <location>
        <begin position="127"/>
        <end position="148"/>
    </location>
</feature>
<evidence type="ECO:0000256" key="1">
    <source>
        <dbReference type="SAM" id="MobiDB-lite"/>
    </source>
</evidence>
<organism evidence="2 3">
    <name type="scientific">Streptomyces gamaensis</name>
    <dbReference type="NCBI Taxonomy" id="1763542"/>
    <lineage>
        <taxon>Bacteria</taxon>
        <taxon>Bacillati</taxon>
        <taxon>Actinomycetota</taxon>
        <taxon>Actinomycetes</taxon>
        <taxon>Kitasatosporales</taxon>
        <taxon>Streptomycetaceae</taxon>
        <taxon>Streptomyces</taxon>
    </lineage>
</organism>
<dbReference type="RefSeq" id="WP_390315614.1">
    <property type="nucleotide sequence ID" value="NZ_JBHSPB010000005.1"/>
</dbReference>
<dbReference type="InterPro" id="IPR006311">
    <property type="entry name" value="TAT_signal"/>
</dbReference>
<feature type="compositionally biased region" description="Low complexity" evidence="1">
    <location>
        <begin position="127"/>
        <end position="139"/>
    </location>
</feature>
<evidence type="ECO:0008006" key="4">
    <source>
        <dbReference type="Google" id="ProtNLM"/>
    </source>
</evidence>
<evidence type="ECO:0000313" key="3">
    <source>
        <dbReference type="Proteomes" id="UP001596083"/>
    </source>
</evidence>
<name>A0ABW0Z099_9ACTN</name>
<dbReference type="EMBL" id="JBHSPB010000005">
    <property type="protein sequence ID" value="MFC5720468.1"/>
    <property type="molecule type" value="Genomic_DNA"/>
</dbReference>
<sequence length="193" mass="19913">MSQPHARRDGLRSRALDGGRLAVYDERTDTGHLLSPLCATVFRCADGTRTLDDLAEAASAGSGVPVSVDLVRLALAELEDKRLLDPPAGSSGSGLTRRRALARVAAVGAAAALLPWIDSVPGVTRRAAQAAEPARPGQRSAAGSPQRPLDITLTEPVCVSGLICTTIEVTVPVPTETPPPDTTSPAGAPRTGR</sequence>
<comment type="caution">
    <text evidence="2">The sequence shown here is derived from an EMBL/GenBank/DDBJ whole genome shotgun (WGS) entry which is preliminary data.</text>
</comment>